<comment type="caution">
    <text evidence="2">The sequence shown here is derived from an EMBL/GenBank/DDBJ whole genome shotgun (WGS) entry which is preliminary data.</text>
</comment>
<dbReference type="AlphaFoldDB" id="A0A917W1H7"/>
<evidence type="ECO:0000313" key="2">
    <source>
        <dbReference type="EMBL" id="GGL51186.1"/>
    </source>
</evidence>
<dbReference type="Proteomes" id="UP000613840">
    <property type="component" value="Unassembled WGS sequence"/>
</dbReference>
<dbReference type="EMBL" id="BMMZ01000001">
    <property type="protein sequence ID" value="GGL51186.1"/>
    <property type="molecule type" value="Genomic_DNA"/>
</dbReference>
<name>A0A917W1H7_9ACTN</name>
<dbReference type="CDD" id="cd23763">
    <property type="entry name" value="ASKHA_ATPase_ROK"/>
    <property type="match status" value="1"/>
</dbReference>
<dbReference type="InterPro" id="IPR036390">
    <property type="entry name" value="WH_DNA-bd_sf"/>
</dbReference>
<evidence type="ECO:0000313" key="3">
    <source>
        <dbReference type="Proteomes" id="UP000613840"/>
    </source>
</evidence>
<reference evidence="2" key="2">
    <citation type="submission" date="2020-09" db="EMBL/GenBank/DDBJ databases">
        <authorList>
            <person name="Sun Q."/>
            <person name="Zhou Y."/>
        </authorList>
    </citation>
    <scope>NUCLEOTIDE SEQUENCE</scope>
    <source>
        <strain evidence="2">CGMCC 4.7306</strain>
    </source>
</reference>
<dbReference type="InterPro" id="IPR000600">
    <property type="entry name" value="ROK"/>
</dbReference>
<evidence type="ECO:0000256" key="1">
    <source>
        <dbReference type="ARBA" id="ARBA00006479"/>
    </source>
</evidence>
<dbReference type="Pfam" id="PF00480">
    <property type="entry name" value="ROK"/>
    <property type="match status" value="1"/>
</dbReference>
<dbReference type="SUPFAM" id="SSF53067">
    <property type="entry name" value="Actin-like ATPase domain"/>
    <property type="match status" value="1"/>
</dbReference>
<keyword evidence="3" id="KW-1185">Reference proteome</keyword>
<accession>A0A917W1H7</accession>
<dbReference type="InterPro" id="IPR036388">
    <property type="entry name" value="WH-like_DNA-bd_sf"/>
</dbReference>
<comment type="similarity">
    <text evidence="1">Belongs to the ROK (NagC/XylR) family.</text>
</comment>
<reference evidence="2" key="1">
    <citation type="journal article" date="2014" name="Int. J. Syst. Evol. Microbiol.">
        <title>Complete genome sequence of Corynebacterium casei LMG S-19264T (=DSM 44701T), isolated from a smear-ripened cheese.</title>
        <authorList>
            <consortium name="US DOE Joint Genome Institute (JGI-PGF)"/>
            <person name="Walter F."/>
            <person name="Albersmeier A."/>
            <person name="Kalinowski J."/>
            <person name="Ruckert C."/>
        </authorList>
    </citation>
    <scope>NUCLEOTIDE SEQUENCE</scope>
    <source>
        <strain evidence="2">CGMCC 4.7306</strain>
    </source>
</reference>
<sequence length="397" mass="41055">MVTAEQARSANRSAVLSVLLSGNLLDRNQIIDGADLSRATVFRIVDELRASGLVEECELEPPSGPGRPPVGIRIVAGSRLVCGVDLGGSQCRFVVADLLGRAVARSHHQTPRDLDGPGLAVWIGDRVATLTAGRSGPGTLGSVAIGLPGALSGDGSRVVASQNLPQIGGTDFIDALRSVFAAPVVLENDSNLALLGELRYGSIGAGDTVSLLAIGTGLGSAAAIDGTILRAQDGRLGEFGRLNLPGSKIRIRDLVSGAGLVAYAQQNGIDITDAREVLQAPLRFGGLHRQVIEALVHLVAIVALSYEPRVVLLTGGFSHGLDDALLHRVSAEVSEIVGIPVDLQRTSLGDHAGLYGALATALAGLYGSMGILEEHLGSIDVDRARVTDLFGRAPNVV</sequence>
<organism evidence="2 3">
    <name type="scientific">Microlunatus endophyticus</name>
    <dbReference type="NCBI Taxonomy" id="1716077"/>
    <lineage>
        <taxon>Bacteria</taxon>
        <taxon>Bacillati</taxon>
        <taxon>Actinomycetota</taxon>
        <taxon>Actinomycetes</taxon>
        <taxon>Propionibacteriales</taxon>
        <taxon>Propionibacteriaceae</taxon>
        <taxon>Microlunatus</taxon>
    </lineage>
</organism>
<protein>
    <recommendedName>
        <fullName evidence="4">Sugar kinase of the NBD/HSP70 family, may contain an N-terminal HTH domain</fullName>
    </recommendedName>
</protein>
<dbReference type="Gene3D" id="3.30.420.40">
    <property type="match status" value="2"/>
</dbReference>
<dbReference type="PANTHER" id="PTHR18964:SF149">
    <property type="entry name" value="BIFUNCTIONAL UDP-N-ACETYLGLUCOSAMINE 2-EPIMERASE_N-ACETYLMANNOSAMINE KINASE"/>
    <property type="match status" value="1"/>
</dbReference>
<dbReference type="RefSeq" id="WP_188893724.1">
    <property type="nucleotide sequence ID" value="NZ_BMMZ01000001.1"/>
</dbReference>
<dbReference type="SUPFAM" id="SSF46785">
    <property type="entry name" value="Winged helix' DNA-binding domain"/>
    <property type="match status" value="1"/>
</dbReference>
<evidence type="ECO:0008006" key="4">
    <source>
        <dbReference type="Google" id="ProtNLM"/>
    </source>
</evidence>
<dbReference type="Gene3D" id="1.10.10.10">
    <property type="entry name" value="Winged helix-like DNA-binding domain superfamily/Winged helix DNA-binding domain"/>
    <property type="match status" value="1"/>
</dbReference>
<dbReference type="InterPro" id="IPR043129">
    <property type="entry name" value="ATPase_NBD"/>
</dbReference>
<gene>
    <name evidence="2" type="ORF">GCM10011575_06860</name>
</gene>
<proteinExistence type="inferred from homology"/>
<dbReference type="PANTHER" id="PTHR18964">
    <property type="entry name" value="ROK (REPRESSOR, ORF, KINASE) FAMILY"/>
    <property type="match status" value="1"/>
</dbReference>